<evidence type="ECO:0000313" key="2">
    <source>
        <dbReference type="Proteomes" id="UP000008311"/>
    </source>
</evidence>
<gene>
    <name evidence="1" type="ORF">RCOM_1618420</name>
</gene>
<evidence type="ECO:0008006" key="3">
    <source>
        <dbReference type="Google" id="ProtNLM"/>
    </source>
</evidence>
<sequence>MERIWRAGCSKCERFLQIDFTPSNARVKLAAIHMEGKALQWHQTFVKNRSRTEKPP</sequence>
<organism evidence="1 2">
    <name type="scientific">Ricinus communis</name>
    <name type="common">Castor bean</name>
    <dbReference type="NCBI Taxonomy" id="3988"/>
    <lineage>
        <taxon>Eukaryota</taxon>
        <taxon>Viridiplantae</taxon>
        <taxon>Streptophyta</taxon>
        <taxon>Embryophyta</taxon>
        <taxon>Tracheophyta</taxon>
        <taxon>Spermatophyta</taxon>
        <taxon>Magnoliopsida</taxon>
        <taxon>eudicotyledons</taxon>
        <taxon>Gunneridae</taxon>
        <taxon>Pentapetalae</taxon>
        <taxon>rosids</taxon>
        <taxon>fabids</taxon>
        <taxon>Malpighiales</taxon>
        <taxon>Euphorbiaceae</taxon>
        <taxon>Acalyphoideae</taxon>
        <taxon>Acalypheae</taxon>
        <taxon>Ricinus</taxon>
    </lineage>
</organism>
<keyword evidence="2" id="KW-1185">Reference proteome</keyword>
<dbReference type="AlphaFoldDB" id="B9RE53"/>
<dbReference type="InParanoid" id="B9RE53"/>
<protein>
    <recommendedName>
        <fullName evidence="3">Retrotransposon gag domain-containing protein</fullName>
    </recommendedName>
</protein>
<proteinExistence type="predicted"/>
<dbReference type="Proteomes" id="UP000008311">
    <property type="component" value="Unassembled WGS sequence"/>
</dbReference>
<reference evidence="2" key="1">
    <citation type="journal article" date="2010" name="Nat. Biotechnol.">
        <title>Draft genome sequence of the oilseed species Ricinus communis.</title>
        <authorList>
            <person name="Chan A.P."/>
            <person name="Crabtree J."/>
            <person name="Zhao Q."/>
            <person name="Lorenzi H."/>
            <person name="Orvis J."/>
            <person name="Puiu D."/>
            <person name="Melake-Berhan A."/>
            <person name="Jones K.M."/>
            <person name="Redman J."/>
            <person name="Chen G."/>
            <person name="Cahoon E.B."/>
            <person name="Gedil M."/>
            <person name="Stanke M."/>
            <person name="Haas B.J."/>
            <person name="Wortman J.R."/>
            <person name="Fraser-Liggett C.M."/>
            <person name="Ravel J."/>
            <person name="Rabinowicz P.D."/>
        </authorList>
    </citation>
    <scope>NUCLEOTIDE SEQUENCE [LARGE SCALE GENOMIC DNA]</scope>
    <source>
        <strain evidence="2">cv. Hale</strain>
    </source>
</reference>
<evidence type="ECO:0000313" key="1">
    <source>
        <dbReference type="EMBL" id="EEF50661.1"/>
    </source>
</evidence>
<accession>B9RE53</accession>
<dbReference type="EMBL" id="EQ973775">
    <property type="protein sequence ID" value="EEF50661.1"/>
    <property type="molecule type" value="Genomic_DNA"/>
</dbReference>
<name>B9RE53_RICCO</name>